<comment type="subcellular location">
    <subcellularLocation>
        <location evidence="3">Chromosome</location>
        <location evidence="3">Centromere</location>
        <location evidence="3">Kinetochore</location>
    </subcellularLocation>
</comment>
<feature type="compositionally biased region" description="Basic residues" evidence="4">
    <location>
        <begin position="51"/>
        <end position="69"/>
    </location>
</feature>
<reference evidence="6" key="1">
    <citation type="submission" date="2020-06" db="EMBL/GenBank/DDBJ databases">
        <authorList>
            <consortium name="Wellcome Sanger Institute Data Sharing"/>
        </authorList>
    </citation>
    <scope>NUCLEOTIDE SEQUENCE [LARGE SCALE GENOMIC DNA]</scope>
</reference>
<protein>
    <recommendedName>
        <fullName evidence="1 3">Craniofacial development protein 1</fullName>
    </recommendedName>
    <alternativeName>
        <fullName evidence="2 3">Bucentaur</fullName>
    </alternativeName>
</protein>
<dbReference type="RefSeq" id="XP_028304510.1">
    <property type="nucleotide sequence ID" value="XM_028448709.1"/>
</dbReference>
<evidence type="ECO:0000259" key="5">
    <source>
        <dbReference type="PROSITE" id="PS51279"/>
    </source>
</evidence>
<proteinExistence type="predicted"/>
<name>A0A8C5G9T4_GOUWI</name>
<sequence>MSYSDYDSDGYASNEDADYVPSDDNLSEDDMDKCEKEDPLDENDTVQHHDHVNRKKKKNGINIRKRKKIMLRDAGGRLEEEGEEPLRETTQSVTENEEKQKKKSDDLWESFLQDVGSRPKDTPVDSTSAIGQKGDSCGSKEALKPSAEKGPAKVTITKVFDFAGEEVWVNKEVSADSREAKSFQRAQSNSEDQPSNQDRPPAVSSKRPAGISTLLGHIGGKKPKISTLEKSKMDWDAFKSEEGITEELAIHNRGRDGYVERKNFLERVDHRQFEREKAVRLSNMKQ</sequence>
<feature type="compositionally biased region" description="Basic and acidic residues" evidence="4">
    <location>
        <begin position="141"/>
        <end position="151"/>
    </location>
</feature>
<dbReference type="AlphaFoldDB" id="A0A8C5G9T4"/>
<keyword evidence="7" id="KW-1185">Reference proteome</keyword>
<evidence type="ECO:0000313" key="6">
    <source>
        <dbReference type="Ensembl" id="ENSGWIP00000024668.1"/>
    </source>
</evidence>
<dbReference type="OrthoDB" id="445677at2759"/>
<dbReference type="InterPro" id="IPR011421">
    <property type="entry name" value="BCNT-C"/>
</dbReference>
<feature type="domain" description="BCNT-C" evidence="5">
    <location>
        <begin position="205"/>
        <end position="286"/>
    </location>
</feature>
<feature type="region of interest" description="Disordered" evidence="4">
    <location>
        <begin position="1"/>
        <end position="151"/>
    </location>
</feature>
<dbReference type="PROSITE" id="PS51279">
    <property type="entry name" value="BCNT_C"/>
    <property type="match status" value="1"/>
</dbReference>
<dbReference type="PANTHER" id="PTHR48407">
    <property type="entry name" value="CRANIOFACIAL DEVELOPMENT PROTEIN 1"/>
    <property type="match status" value="1"/>
</dbReference>
<dbReference type="GeneID" id="114464476"/>
<dbReference type="GO" id="GO:0000776">
    <property type="term" value="C:kinetochore"/>
    <property type="evidence" value="ECO:0007669"/>
    <property type="project" value="UniProtKB-KW"/>
</dbReference>
<feature type="compositionally biased region" description="Polar residues" evidence="4">
    <location>
        <begin position="184"/>
        <end position="198"/>
    </location>
</feature>
<feature type="region of interest" description="Disordered" evidence="4">
    <location>
        <begin position="173"/>
        <end position="222"/>
    </location>
</feature>
<feature type="compositionally biased region" description="Basic and acidic residues" evidence="4">
    <location>
        <begin position="173"/>
        <end position="182"/>
    </location>
</feature>
<evidence type="ECO:0000256" key="2">
    <source>
        <dbReference type="ARBA" id="ARBA00030244"/>
    </source>
</evidence>
<feature type="compositionally biased region" description="Acidic residues" evidence="4">
    <location>
        <begin position="25"/>
        <end position="44"/>
    </location>
</feature>
<organism evidence="6 7">
    <name type="scientific">Gouania willdenowi</name>
    <name type="common">Blunt-snouted clingfish</name>
    <name type="synonym">Lepadogaster willdenowi</name>
    <dbReference type="NCBI Taxonomy" id="441366"/>
    <lineage>
        <taxon>Eukaryota</taxon>
        <taxon>Metazoa</taxon>
        <taxon>Chordata</taxon>
        <taxon>Craniata</taxon>
        <taxon>Vertebrata</taxon>
        <taxon>Euteleostomi</taxon>
        <taxon>Actinopterygii</taxon>
        <taxon>Neopterygii</taxon>
        <taxon>Teleostei</taxon>
        <taxon>Neoteleostei</taxon>
        <taxon>Acanthomorphata</taxon>
        <taxon>Ovalentaria</taxon>
        <taxon>Blenniimorphae</taxon>
        <taxon>Blenniiformes</taxon>
        <taxon>Gobiesocoidei</taxon>
        <taxon>Gobiesocidae</taxon>
        <taxon>Gobiesocinae</taxon>
        <taxon>Gouania</taxon>
    </lineage>
</organism>
<keyword evidence="3" id="KW-0995">Kinetochore</keyword>
<keyword evidence="3" id="KW-0217">Developmental protein</keyword>
<feature type="compositionally biased region" description="Low complexity" evidence="4">
    <location>
        <begin position="1"/>
        <end position="11"/>
    </location>
</feature>
<dbReference type="GO" id="GO:0000812">
    <property type="term" value="C:Swr1 complex"/>
    <property type="evidence" value="ECO:0007669"/>
    <property type="project" value="TreeGrafter"/>
</dbReference>
<dbReference type="Pfam" id="PF07572">
    <property type="entry name" value="BCNT"/>
    <property type="match status" value="1"/>
</dbReference>
<gene>
    <name evidence="6" type="primary">cfdp1</name>
</gene>
<dbReference type="Ensembl" id="ENSGWIT00000026985.1">
    <property type="protein sequence ID" value="ENSGWIP00000024668.1"/>
    <property type="gene ID" value="ENSGWIG00000013068.1"/>
</dbReference>
<evidence type="ECO:0000256" key="1">
    <source>
        <dbReference type="ARBA" id="ARBA00019033"/>
    </source>
</evidence>
<dbReference type="InterPro" id="IPR027124">
    <property type="entry name" value="Swc5/CFDP1/2"/>
</dbReference>
<reference evidence="6" key="3">
    <citation type="submission" date="2025-09" db="UniProtKB">
        <authorList>
            <consortium name="Ensembl"/>
        </authorList>
    </citation>
    <scope>IDENTIFICATION</scope>
</reference>
<evidence type="ECO:0000256" key="4">
    <source>
        <dbReference type="SAM" id="MobiDB-lite"/>
    </source>
</evidence>
<feature type="compositionally biased region" description="Basic and acidic residues" evidence="4">
    <location>
        <begin position="70"/>
        <end position="87"/>
    </location>
</feature>
<accession>A0A8C5G9T4</accession>
<dbReference type="PANTHER" id="PTHR48407:SF1">
    <property type="entry name" value="CRANIOFACIAL DEVELOPMENT PROTEIN 1"/>
    <property type="match status" value="1"/>
</dbReference>
<comment type="function">
    <text evidence="3">May play a role during embryogenesis.</text>
</comment>
<reference evidence="6" key="2">
    <citation type="submission" date="2025-08" db="UniProtKB">
        <authorList>
            <consortium name="Ensembl"/>
        </authorList>
    </citation>
    <scope>IDENTIFICATION</scope>
</reference>
<evidence type="ECO:0000256" key="3">
    <source>
        <dbReference type="RuleBase" id="RU363092"/>
    </source>
</evidence>
<keyword evidence="3" id="KW-0158">Chromosome</keyword>
<dbReference type="CTD" id="10428"/>
<dbReference type="Proteomes" id="UP000694680">
    <property type="component" value="Chromosome 6"/>
</dbReference>
<feature type="compositionally biased region" description="Basic and acidic residues" evidence="4">
    <location>
        <begin position="96"/>
        <end position="106"/>
    </location>
</feature>
<evidence type="ECO:0000313" key="7">
    <source>
        <dbReference type="Proteomes" id="UP000694680"/>
    </source>
</evidence>